<organism evidence="4 5">
    <name type="scientific">Halodurantibacterium flavum</name>
    <dbReference type="NCBI Taxonomy" id="1382802"/>
    <lineage>
        <taxon>Bacteria</taxon>
        <taxon>Pseudomonadati</taxon>
        <taxon>Pseudomonadota</taxon>
        <taxon>Alphaproteobacteria</taxon>
        <taxon>Rhodobacterales</taxon>
        <taxon>Paracoccaceae</taxon>
        <taxon>Halodurantibacterium</taxon>
    </lineage>
</organism>
<dbReference type="PROSITE" id="PS50801">
    <property type="entry name" value="STAS"/>
    <property type="match status" value="1"/>
</dbReference>
<dbReference type="PANTHER" id="PTHR33495:SF2">
    <property type="entry name" value="ANTI-SIGMA FACTOR ANTAGONIST TM_1081-RELATED"/>
    <property type="match status" value="1"/>
</dbReference>
<keyword evidence="5" id="KW-1185">Reference proteome</keyword>
<dbReference type="NCBIfam" id="TIGR00377">
    <property type="entry name" value="ant_ant_sig"/>
    <property type="match status" value="1"/>
</dbReference>
<dbReference type="EMBL" id="JBHUGH010000008">
    <property type="protein sequence ID" value="MFD1912651.1"/>
    <property type="molecule type" value="Genomic_DNA"/>
</dbReference>
<dbReference type="SUPFAM" id="SSF52091">
    <property type="entry name" value="SpoIIaa-like"/>
    <property type="match status" value="1"/>
</dbReference>
<name>A0ABW4S573_9RHOB</name>
<dbReference type="Proteomes" id="UP001597353">
    <property type="component" value="Unassembled WGS sequence"/>
</dbReference>
<dbReference type="PANTHER" id="PTHR33495">
    <property type="entry name" value="ANTI-SIGMA FACTOR ANTAGONIST TM_1081-RELATED-RELATED"/>
    <property type="match status" value="1"/>
</dbReference>
<dbReference type="Pfam" id="PF01740">
    <property type="entry name" value="STAS"/>
    <property type="match status" value="1"/>
</dbReference>
<evidence type="ECO:0000313" key="5">
    <source>
        <dbReference type="Proteomes" id="UP001597353"/>
    </source>
</evidence>
<evidence type="ECO:0000313" key="4">
    <source>
        <dbReference type="EMBL" id="MFD1912651.1"/>
    </source>
</evidence>
<protein>
    <recommendedName>
        <fullName evidence="2">Anti-sigma factor antagonist</fullName>
    </recommendedName>
</protein>
<dbReference type="InterPro" id="IPR002645">
    <property type="entry name" value="STAS_dom"/>
</dbReference>
<accession>A0ABW4S573</accession>
<dbReference type="RefSeq" id="WP_390261343.1">
    <property type="nucleotide sequence ID" value="NZ_JBHUGH010000008.1"/>
</dbReference>
<dbReference type="Gene3D" id="3.30.750.24">
    <property type="entry name" value="STAS domain"/>
    <property type="match status" value="1"/>
</dbReference>
<dbReference type="InterPro" id="IPR003658">
    <property type="entry name" value="Anti-sigma_ant"/>
</dbReference>
<gene>
    <name evidence="4" type="ORF">ACFSGJ_10565</name>
</gene>
<evidence type="ECO:0000256" key="2">
    <source>
        <dbReference type="RuleBase" id="RU003749"/>
    </source>
</evidence>
<proteinExistence type="inferred from homology"/>
<evidence type="ECO:0000259" key="3">
    <source>
        <dbReference type="PROSITE" id="PS50801"/>
    </source>
</evidence>
<comment type="caution">
    <text evidence="4">The sequence shown here is derived from an EMBL/GenBank/DDBJ whole genome shotgun (WGS) entry which is preliminary data.</text>
</comment>
<reference evidence="5" key="1">
    <citation type="journal article" date="2019" name="Int. J. Syst. Evol. Microbiol.">
        <title>The Global Catalogue of Microorganisms (GCM) 10K type strain sequencing project: providing services to taxonomists for standard genome sequencing and annotation.</title>
        <authorList>
            <consortium name="The Broad Institute Genomics Platform"/>
            <consortium name="The Broad Institute Genome Sequencing Center for Infectious Disease"/>
            <person name="Wu L."/>
            <person name="Ma J."/>
        </authorList>
    </citation>
    <scope>NUCLEOTIDE SEQUENCE [LARGE SCALE GENOMIC DNA]</scope>
    <source>
        <strain evidence="5">CGMCC 4.7242</strain>
    </source>
</reference>
<dbReference type="InterPro" id="IPR036513">
    <property type="entry name" value="STAS_dom_sf"/>
</dbReference>
<feature type="domain" description="STAS" evidence="3">
    <location>
        <begin position="21"/>
        <end position="110"/>
    </location>
</feature>
<dbReference type="CDD" id="cd07043">
    <property type="entry name" value="STAS_anti-anti-sigma_factors"/>
    <property type="match status" value="1"/>
</dbReference>
<comment type="similarity">
    <text evidence="1 2">Belongs to the anti-sigma-factor antagonist family.</text>
</comment>
<evidence type="ECO:0000256" key="1">
    <source>
        <dbReference type="ARBA" id="ARBA00009013"/>
    </source>
</evidence>
<sequence>MNVHEQERGNVLVLSFDEKRLDAHKAPRLREEIISRIEQGRHLIVVDLSATEFMDSSGLGALVSCLKRIGPKGGIAVAGLGSSVARLFLLTRMDRVFSLHGTVDEAVARLEA</sequence>